<gene>
    <name evidence="2" type="ORF">WS70_22750</name>
</gene>
<sequence length="85" mass="9987">MDIDTEAIDEIVLALLHLNLCDRNRAWKSFDWPTLNRLHVKGFIHDPVNRAKSVGLTDEGLREAERLFMKYFVRQADPLPEGRRR</sequence>
<dbReference type="Proteomes" id="UP000062519">
    <property type="component" value="Chromosome 2"/>
</dbReference>
<dbReference type="EMBL" id="CP013387">
    <property type="protein sequence ID" value="AOJ04618.1"/>
    <property type="molecule type" value="Genomic_DNA"/>
</dbReference>
<dbReference type="AlphaFoldDB" id="A0A1B4FLS8"/>
<dbReference type="Pfam" id="PF20008">
    <property type="entry name" value="DUF6429"/>
    <property type="match status" value="1"/>
</dbReference>
<protein>
    <recommendedName>
        <fullName evidence="1">DUF6429 domain-containing protein</fullName>
    </recommendedName>
</protein>
<dbReference type="RefSeq" id="WP_059597220.1">
    <property type="nucleotide sequence ID" value="NZ_CP013387.1"/>
</dbReference>
<feature type="domain" description="DUF6429" evidence="1">
    <location>
        <begin position="4"/>
        <end position="73"/>
    </location>
</feature>
<accession>A0A1B4FLS8</accession>
<evidence type="ECO:0000313" key="2">
    <source>
        <dbReference type="EMBL" id="AOJ04618.1"/>
    </source>
</evidence>
<dbReference type="KEGG" id="buu:WS70_22750"/>
<dbReference type="InterPro" id="IPR045489">
    <property type="entry name" value="DUF6429"/>
</dbReference>
<proteinExistence type="predicted"/>
<organism evidence="2 3">
    <name type="scientific">Burkholderia mayonis</name>
    <dbReference type="NCBI Taxonomy" id="1385591"/>
    <lineage>
        <taxon>Bacteria</taxon>
        <taxon>Pseudomonadati</taxon>
        <taxon>Pseudomonadota</taxon>
        <taxon>Betaproteobacteria</taxon>
        <taxon>Burkholderiales</taxon>
        <taxon>Burkholderiaceae</taxon>
        <taxon>Burkholderia</taxon>
        <taxon>pseudomallei group</taxon>
    </lineage>
</organism>
<name>A0A1B4FLS8_9BURK</name>
<keyword evidence="3" id="KW-1185">Reference proteome</keyword>
<evidence type="ECO:0000259" key="1">
    <source>
        <dbReference type="Pfam" id="PF20008"/>
    </source>
</evidence>
<reference evidence="2 3" key="1">
    <citation type="submission" date="2015-12" db="EMBL/GenBank/DDBJ databases">
        <title>Diversity of Burkholderia near neighbor genomes.</title>
        <authorList>
            <person name="Sahl J."/>
            <person name="Wagner D."/>
            <person name="Keim P."/>
        </authorList>
    </citation>
    <scope>NUCLEOTIDE SEQUENCE [LARGE SCALE GENOMIC DNA]</scope>
    <source>
        <strain evidence="2 3">BDU6</strain>
    </source>
</reference>
<evidence type="ECO:0000313" key="3">
    <source>
        <dbReference type="Proteomes" id="UP000062519"/>
    </source>
</evidence>